<accession>A0A3S0VA81</accession>
<reference evidence="2 3" key="1">
    <citation type="submission" date="2018-12" db="EMBL/GenBank/DDBJ databases">
        <title>Legionella sp,whole genome shotgun sequence.</title>
        <authorList>
            <person name="Wu H."/>
        </authorList>
    </citation>
    <scope>NUCLEOTIDE SEQUENCE [LARGE SCALE GENOMIC DNA]</scope>
    <source>
        <strain evidence="3">km714</strain>
    </source>
</reference>
<dbReference type="OrthoDB" id="5637429at2"/>
<name>A0A3S0VA81_9GAMM</name>
<feature type="signal peptide" evidence="1">
    <location>
        <begin position="1"/>
        <end position="17"/>
    </location>
</feature>
<proteinExistence type="predicted"/>
<comment type="caution">
    <text evidence="2">The sequence shown here is derived from an EMBL/GenBank/DDBJ whole genome shotgun (WGS) entry which is preliminary data.</text>
</comment>
<sequence length="124" mass="13652">MKYIFMLLSLITMNVYAAPAGQWQCLAFDAKEQSYQGFGVSISSAMQAATERCRKESSCQDCKSAQSYCEQGALTLADDRCVVTDENGRAWDASGVNACKVAMSLCTEWQFLHGKTSPCSIRHN</sequence>
<dbReference type="AlphaFoldDB" id="A0A3S0VA81"/>
<gene>
    <name evidence="2" type="ORF">EKM59_07155</name>
</gene>
<feature type="chain" id="PRO_5018668654" evidence="1">
    <location>
        <begin position="18"/>
        <end position="124"/>
    </location>
</feature>
<evidence type="ECO:0000313" key="3">
    <source>
        <dbReference type="Proteomes" id="UP000288012"/>
    </source>
</evidence>
<keyword evidence="3" id="KW-1185">Reference proteome</keyword>
<dbReference type="Proteomes" id="UP000288012">
    <property type="component" value="Unassembled WGS sequence"/>
</dbReference>
<dbReference type="EMBL" id="RZGR01000019">
    <property type="protein sequence ID" value="RUQ85187.1"/>
    <property type="molecule type" value="Genomic_DNA"/>
</dbReference>
<protein>
    <submittedName>
        <fullName evidence="2">Uncharacterized protein</fullName>
    </submittedName>
</protein>
<organism evidence="2 3">
    <name type="scientific">Legionella septentrionalis</name>
    <dbReference type="NCBI Taxonomy" id="2498109"/>
    <lineage>
        <taxon>Bacteria</taxon>
        <taxon>Pseudomonadati</taxon>
        <taxon>Pseudomonadota</taxon>
        <taxon>Gammaproteobacteria</taxon>
        <taxon>Legionellales</taxon>
        <taxon>Legionellaceae</taxon>
        <taxon>Legionella</taxon>
    </lineage>
</organism>
<evidence type="ECO:0000313" key="2">
    <source>
        <dbReference type="EMBL" id="RUQ85187.1"/>
    </source>
</evidence>
<evidence type="ECO:0000256" key="1">
    <source>
        <dbReference type="SAM" id="SignalP"/>
    </source>
</evidence>
<keyword evidence="1" id="KW-0732">Signal</keyword>
<dbReference type="RefSeq" id="WP_126954826.1">
    <property type="nucleotide sequence ID" value="NZ_RZGR01000019.1"/>
</dbReference>